<dbReference type="PANTHER" id="PTHR11347">
    <property type="entry name" value="CYCLIC NUCLEOTIDE PHOSPHODIESTERASE"/>
    <property type="match status" value="1"/>
</dbReference>
<feature type="binding site" evidence="4">
    <location>
        <position position="561"/>
    </location>
    <ligand>
        <name>AMP</name>
        <dbReference type="ChEBI" id="CHEBI:456215"/>
    </ligand>
</feature>
<feature type="region of interest" description="Disordered" evidence="7">
    <location>
        <begin position="144"/>
        <end position="186"/>
    </location>
</feature>
<evidence type="ECO:0000256" key="7">
    <source>
        <dbReference type="SAM" id="MobiDB-lite"/>
    </source>
</evidence>
<dbReference type="EC" id="3.1.4.-" evidence="6"/>
<dbReference type="PRINTS" id="PR00387">
    <property type="entry name" value="PDIESTERASE1"/>
</dbReference>
<comment type="cofactor">
    <cofactor evidence="6">
        <name>a divalent metal cation</name>
        <dbReference type="ChEBI" id="CHEBI:60240"/>
    </cofactor>
    <text evidence="6">Binds 2 divalent metal cations per subunit. Site 1 may preferentially bind zinc ions, while site 2 has a preference for magnesium and/or manganese ions.</text>
</comment>
<evidence type="ECO:0000256" key="5">
    <source>
        <dbReference type="PIRSR" id="PIRSR623088-3"/>
    </source>
</evidence>
<feature type="binding site" evidence="5">
    <location>
        <position position="353"/>
    </location>
    <ligand>
        <name>Zn(2+)</name>
        <dbReference type="ChEBI" id="CHEBI:29105"/>
        <label>1</label>
    </ligand>
</feature>
<evidence type="ECO:0000256" key="6">
    <source>
        <dbReference type="RuleBase" id="RU363067"/>
    </source>
</evidence>
<proteinExistence type="inferred from homology"/>
<dbReference type="PROSITE" id="PS51845">
    <property type="entry name" value="PDEASE_I_2"/>
    <property type="match status" value="1"/>
</dbReference>
<dbReference type="SUPFAM" id="SSF109604">
    <property type="entry name" value="HD-domain/PDEase-like"/>
    <property type="match status" value="1"/>
</dbReference>
<sequence>MICAPPATTGAAATADDANTNPNATARRLMEPARVAPLGAHPPLLSPSDEPLRTLDDERRYDLKMASGVGPPPVPLAADFRLSTHSSAGSSGVSPAQLKRDHQTMLSTSSAGSSSASMRPKATRLEEKLKLLVQYIKGMSTGLSHRRRSGVASCPKSEAGPPVATSPEKRSQLSLSQFSQPRSAPDVLLGATPKTLMATLDRHSSGSSQNTVLSWDEICAGAVLVDDIAVVSTASSCASSPASTPRSRKRCRLSSRQYYELAELRELCARCRVPDENVDEVVQMVSRHFGTYNLDVMVLHDLVGRNSVPFIGMLVLGLVDEAEEVMDRCQVLRLLEQIQLQYDETNPFHNACHGADVMHTLFVLLWTTGLGQRISLPNQVAALLAAVMHDIGHVGLTNDFLLRTQHEIAQQYKAPAPMEEMHIAVATSMLQDHSIDALQRLPPDSQNDVLAMVRSTIRSTALCYQKDLLREVSAVPADAWLTDGHHPVLPEELQTIALRIAMHVSDISQTMKPFAIHVKWVERLNEELFRQGDLDRRCGFGVSPTSAFRDQWDCASFVTSQIGFLEHVVRPAAMALNSIPWLRVDNLVQELQNNIDEWRRQQALAVQP</sequence>
<evidence type="ECO:0000313" key="10">
    <source>
        <dbReference type="Proteomes" id="UP001209570"/>
    </source>
</evidence>
<comment type="caution">
    <text evidence="9">The sequence shown here is derived from an EMBL/GenBank/DDBJ whole genome shotgun (WGS) entry which is preliminary data.</text>
</comment>
<dbReference type="Proteomes" id="UP001209570">
    <property type="component" value="Unassembled WGS sequence"/>
</dbReference>
<feature type="binding site" evidence="5">
    <location>
        <position position="506"/>
    </location>
    <ligand>
        <name>Zn(2+)</name>
        <dbReference type="ChEBI" id="CHEBI:29105"/>
        <label>1</label>
    </ligand>
</feature>
<comment type="similarity">
    <text evidence="6">Belongs to the cyclic nucleotide phosphodiesterase family.</text>
</comment>
<feature type="binding site" evidence="4">
    <location>
        <position position="390"/>
    </location>
    <ligand>
        <name>AMP</name>
        <dbReference type="ChEBI" id="CHEBI:456215"/>
    </ligand>
</feature>
<dbReference type="GO" id="GO:0007165">
    <property type="term" value="P:signal transduction"/>
    <property type="evidence" value="ECO:0007669"/>
    <property type="project" value="InterPro"/>
</dbReference>
<protein>
    <recommendedName>
        <fullName evidence="6">Phosphodiesterase</fullName>
        <ecNumber evidence="6">3.1.4.-</ecNumber>
    </recommendedName>
</protein>
<dbReference type="InterPro" id="IPR003607">
    <property type="entry name" value="HD/PDEase_dom"/>
</dbReference>
<evidence type="ECO:0000256" key="4">
    <source>
        <dbReference type="PIRSR" id="PIRSR623088-2"/>
    </source>
</evidence>
<dbReference type="GO" id="GO:0046872">
    <property type="term" value="F:metal ion binding"/>
    <property type="evidence" value="ECO:0007669"/>
    <property type="project" value="UniProtKB-KW"/>
</dbReference>
<feature type="domain" description="PDEase" evidence="8">
    <location>
        <begin position="273"/>
        <end position="605"/>
    </location>
</feature>
<accession>A0AAD5Q6F1</accession>
<keyword evidence="10" id="KW-1185">Reference proteome</keyword>
<feature type="region of interest" description="Disordered" evidence="7">
    <location>
        <begin position="84"/>
        <end position="122"/>
    </location>
</feature>
<feature type="active site" description="Proton donor" evidence="3">
    <location>
        <position position="349"/>
    </location>
</feature>
<feature type="binding site" evidence="5">
    <location>
        <position position="390"/>
    </location>
    <ligand>
        <name>Zn(2+)</name>
        <dbReference type="ChEBI" id="CHEBI:29105"/>
        <label>1</label>
    </ligand>
</feature>
<evidence type="ECO:0000256" key="3">
    <source>
        <dbReference type="PIRSR" id="PIRSR623088-1"/>
    </source>
</evidence>
<dbReference type="EMBL" id="JAKCXM010000168">
    <property type="protein sequence ID" value="KAJ0399909.1"/>
    <property type="molecule type" value="Genomic_DNA"/>
</dbReference>
<evidence type="ECO:0000313" key="9">
    <source>
        <dbReference type="EMBL" id="KAJ0399909.1"/>
    </source>
</evidence>
<keyword evidence="1 5" id="KW-0479">Metal-binding</keyword>
<name>A0AAD5Q6F1_PYTIN</name>
<gene>
    <name evidence="9" type="ORF">P43SY_008115</name>
</gene>
<feature type="compositionally biased region" description="Polar residues" evidence="7">
    <location>
        <begin position="172"/>
        <end position="182"/>
    </location>
</feature>
<feature type="binding site" evidence="4">
    <location>
        <begin position="349"/>
        <end position="353"/>
    </location>
    <ligand>
        <name>AMP</name>
        <dbReference type="ChEBI" id="CHEBI:456215"/>
    </ligand>
</feature>
<reference evidence="9" key="1">
    <citation type="submission" date="2021-12" db="EMBL/GenBank/DDBJ databases">
        <title>Prjna785345.</title>
        <authorList>
            <person name="Rujirawat T."/>
            <person name="Krajaejun T."/>
        </authorList>
    </citation>
    <scope>NUCLEOTIDE SEQUENCE</scope>
    <source>
        <strain evidence="9">Pi057C3</strain>
    </source>
</reference>
<keyword evidence="2 6" id="KW-0378">Hydrolase</keyword>
<dbReference type="CDD" id="cd00077">
    <property type="entry name" value="HDc"/>
    <property type="match status" value="1"/>
</dbReference>
<dbReference type="InterPro" id="IPR002073">
    <property type="entry name" value="PDEase_catalytic_dom"/>
</dbReference>
<dbReference type="SMART" id="SM00471">
    <property type="entry name" value="HDc"/>
    <property type="match status" value="1"/>
</dbReference>
<dbReference type="GO" id="GO:0004114">
    <property type="term" value="F:3',5'-cyclic-nucleotide phosphodiesterase activity"/>
    <property type="evidence" value="ECO:0007669"/>
    <property type="project" value="InterPro"/>
</dbReference>
<dbReference type="Pfam" id="PF00233">
    <property type="entry name" value="PDEase_I"/>
    <property type="match status" value="1"/>
</dbReference>
<dbReference type="PROSITE" id="PS00126">
    <property type="entry name" value="PDEASE_I_1"/>
    <property type="match status" value="1"/>
</dbReference>
<dbReference type="Gene3D" id="1.10.1300.10">
    <property type="entry name" value="3'5'-cyclic nucleotide phosphodiesterase, catalytic domain"/>
    <property type="match status" value="1"/>
</dbReference>
<dbReference type="AlphaFoldDB" id="A0AAD5Q6F1"/>
<evidence type="ECO:0000256" key="2">
    <source>
        <dbReference type="ARBA" id="ARBA00022801"/>
    </source>
</evidence>
<feature type="binding site" evidence="5">
    <location>
        <position position="389"/>
    </location>
    <ligand>
        <name>Zn(2+)</name>
        <dbReference type="ChEBI" id="CHEBI:29105"/>
        <label>1</label>
    </ligand>
</feature>
<evidence type="ECO:0000259" key="8">
    <source>
        <dbReference type="PROSITE" id="PS51845"/>
    </source>
</evidence>
<feature type="binding site" evidence="4">
    <location>
        <position position="506"/>
    </location>
    <ligand>
        <name>AMP</name>
        <dbReference type="ChEBI" id="CHEBI:456215"/>
    </ligand>
</feature>
<feature type="binding site" evidence="5">
    <location>
        <position position="390"/>
    </location>
    <ligand>
        <name>Zn(2+)</name>
        <dbReference type="ChEBI" id="CHEBI:29105"/>
        <label>2</label>
    </ligand>
</feature>
<feature type="compositionally biased region" description="Low complexity" evidence="7">
    <location>
        <begin position="107"/>
        <end position="117"/>
    </location>
</feature>
<dbReference type="InterPro" id="IPR023174">
    <property type="entry name" value="PDEase_CS"/>
</dbReference>
<feature type="region of interest" description="Disordered" evidence="7">
    <location>
        <begin position="1"/>
        <end position="23"/>
    </location>
</feature>
<evidence type="ECO:0000256" key="1">
    <source>
        <dbReference type="ARBA" id="ARBA00022723"/>
    </source>
</evidence>
<dbReference type="InterPro" id="IPR023088">
    <property type="entry name" value="PDEase"/>
</dbReference>
<organism evidence="9 10">
    <name type="scientific">Pythium insidiosum</name>
    <name type="common">Pythiosis disease agent</name>
    <dbReference type="NCBI Taxonomy" id="114742"/>
    <lineage>
        <taxon>Eukaryota</taxon>
        <taxon>Sar</taxon>
        <taxon>Stramenopiles</taxon>
        <taxon>Oomycota</taxon>
        <taxon>Peronosporomycetes</taxon>
        <taxon>Pythiales</taxon>
        <taxon>Pythiaceae</taxon>
        <taxon>Pythium</taxon>
    </lineage>
</organism>
<dbReference type="InterPro" id="IPR036971">
    <property type="entry name" value="PDEase_catalytic_dom_sf"/>
</dbReference>
<feature type="compositionally biased region" description="Low complexity" evidence="7">
    <location>
        <begin position="84"/>
        <end position="94"/>
    </location>
</feature>